<dbReference type="PANTHER" id="PTHR10379">
    <property type="entry name" value="MTG8 ETO EIGHT TWENTY ONE PROTEIN"/>
    <property type="match status" value="1"/>
</dbReference>
<comment type="caution">
    <text evidence="7">The sequence shown here is derived from an EMBL/GenBank/DDBJ whole genome shotgun (WGS) entry which is preliminary data.</text>
</comment>
<evidence type="ECO:0000313" key="8">
    <source>
        <dbReference type="Proteomes" id="UP001107558"/>
    </source>
</evidence>
<evidence type="ECO:0000256" key="1">
    <source>
        <dbReference type="ARBA" id="ARBA00022723"/>
    </source>
</evidence>
<name>A0A9J6CM16_POLVA</name>
<keyword evidence="1" id="KW-0479">Metal-binding</keyword>
<dbReference type="GO" id="GO:0003714">
    <property type="term" value="F:transcription corepressor activity"/>
    <property type="evidence" value="ECO:0007669"/>
    <property type="project" value="InterPro"/>
</dbReference>
<accession>A0A9J6CM16</accession>
<evidence type="ECO:0000313" key="7">
    <source>
        <dbReference type="EMBL" id="KAG5682646.1"/>
    </source>
</evidence>
<keyword evidence="8" id="KW-1185">Reference proteome</keyword>
<evidence type="ECO:0000256" key="4">
    <source>
        <dbReference type="PROSITE-ProRule" id="PRU00134"/>
    </source>
</evidence>
<dbReference type="SUPFAM" id="SSF144232">
    <property type="entry name" value="HIT/MYND zinc finger-like"/>
    <property type="match status" value="1"/>
</dbReference>
<keyword evidence="2 4" id="KW-0863">Zinc-finger</keyword>
<dbReference type="PROSITE" id="PS01360">
    <property type="entry name" value="ZF_MYND_1"/>
    <property type="match status" value="1"/>
</dbReference>
<gene>
    <name evidence="7" type="ORF">PVAND_011985</name>
</gene>
<dbReference type="PRINTS" id="PR01875">
    <property type="entry name" value="ETOFAMILY"/>
</dbReference>
<dbReference type="AlphaFoldDB" id="A0A9J6CM16"/>
<proteinExistence type="predicted"/>
<dbReference type="PROSITE" id="PS50865">
    <property type="entry name" value="ZF_MYND_2"/>
    <property type="match status" value="1"/>
</dbReference>
<dbReference type="Pfam" id="PF01753">
    <property type="entry name" value="zf-MYND"/>
    <property type="match status" value="1"/>
</dbReference>
<dbReference type="OrthoDB" id="2951111at2759"/>
<keyword evidence="3" id="KW-0862">Zinc</keyword>
<dbReference type="GO" id="GO:0005634">
    <property type="term" value="C:nucleus"/>
    <property type="evidence" value="ECO:0007669"/>
    <property type="project" value="TreeGrafter"/>
</dbReference>
<dbReference type="EMBL" id="JADBJN010000001">
    <property type="protein sequence ID" value="KAG5682646.1"/>
    <property type="molecule type" value="Genomic_DNA"/>
</dbReference>
<dbReference type="InterPro" id="IPR002893">
    <property type="entry name" value="Znf_MYND"/>
</dbReference>
<evidence type="ECO:0000256" key="3">
    <source>
        <dbReference type="ARBA" id="ARBA00022833"/>
    </source>
</evidence>
<feature type="region of interest" description="Disordered" evidence="5">
    <location>
        <begin position="212"/>
        <end position="248"/>
    </location>
</feature>
<evidence type="ECO:0000256" key="5">
    <source>
        <dbReference type="SAM" id="MobiDB-lite"/>
    </source>
</evidence>
<reference evidence="7" key="1">
    <citation type="submission" date="2021-03" db="EMBL/GenBank/DDBJ databases">
        <title>Chromosome level genome of the anhydrobiotic midge Polypedilum vanderplanki.</title>
        <authorList>
            <person name="Yoshida Y."/>
            <person name="Kikawada T."/>
            <person name="Gusev O."/>
        </authorList>
    </citation>
    <scope>NUCLEOTIDE SEQUENCE</scope>
    <source>
        <strain evidence="7">NIAS01</strain>
        <tissue evidence="7">Whole body or cell culture</tissue>
    </source>
</reference>
<organism evidence="7 8">
    <name type="scientific">Polypedilum vanderplanki</name>
    <name type="common">Sleeping chironomid midge</name>
    <dbReference type="NCBI Taxonomy" id="319348"/>
    <lineage>
        <taxon>Eukaryota</taxon>
        <taxon>Metazoa</taxon>
        <taxon>Ecdysozoa</taxon>
        <taxon>Arthropoda</taxon>
        <taxon>Hexapoda</taxon>
        <taxon>Insecta</taxon>
        <taxon>Pterygota</taxon>
        <taxon>Neoptera</taxon>
        <taxon>Endopterygota</taxon>
        <taxon>Diptera</taxon>
        <taxon>Nematocera</taxon>
        <taxon>Chironomoidea</taxon>
        <taxon>Chironomidae</taxon>
        <taxon>Chironominae</taxon>
        <taxon>Polypedilum</taxon>
        <taxon>Polypedilum</taxon>
    </lineage>
</organism>
<dbReference type="Proteomes" id="UP001107558">
    <property type="component" value="Chromosome 1"/>
</dbReference>
<protein>
    <recommendedName>
        <fullName evidence="6">MYND-type domain-containing protein</fullName>
    </recommendedName>
</protein>
<dbReference type="Gene3D" id="6.10.140.2220">
    <property type="match status" value="1"/>
</dbReference>
<feature type="domain" description="MYND-type" evidence="6">
    <location>
        <begin position="322"/>
        <end position="358"/>
    </location>
</feature>
<dbReference type="GO" id="GO:0008270">
    <property type="term" value="F:zinc ion binding"/>
    <property type="evidence" value="ECO:0007669"/>
    <property type="project" value="UniProtKB-KW"/>
</dbReference>
<sequence>MNLSNLDINETMHQKLEEVKELIKSLIRSHPKGRLTLNQLKADLKKYEGIDFEVFIRYYFGNCNSLDVIKIWKNELKLVYRGKTVYIEVAQPNHIQTMNQKLDMIPTKDDYNETAFEEMKIPGRYSLLIDSSCESLYDMNNDNNSFKNQTEREMDIIRWRDALFNNFKPSVSNCKQSIKLTQLPAESLLDPDQNLHEKSDDKPEITSNLMNNEIHHSNHSPRKNNSKISDKDEPQEIPVELNKPTTSSHTFEKLNLITEIRKLANKTIENFKMEAEEIINKKIFEIREVHAAFEDQINAQSNNEIEQIVDYERTIVVENDNCWNCGRKANETCSGCNSARYCGSFCQHKDWSNHQKNCGLHASYSL</sequence>
<evidence type="ECO:0000259" key="6">
    <source>
        <dbReference type="PROSITE" id="PS50865"/>
    </source>
</evidence>
<dbReference type="PANTHER" id="PTHR10379:SF14">
    <property type="entry name" value="NERVY, ISOFORM D"/>
    <property type="match status" value="1"/>
</dbReference>
<evidence type="ECO:0000256" key="2">
    <source>
        <dbReference type="ARBA" id="ARBA00022771"/>
    </source>
</evidence>
<dbReference type="InterPro" id="IPR013289">
    <property type="entry name" value="CBFA2T1/2/3"/>
</dbReference>